<evidence type="ECO:0008006" key="3">
    <source>
        <dbReference type="Google" id="ProtNLM"/>
    </source>
</evidence>
<keyword evidence="2" id="KW-1185">Reference proteome</keyword>
<evidence type="ECO:0000313" key="2">
    <source>
        <dbReference type="Proteomes" id="UP000477750"/>
    </source>
</evidence>
<dbReference type="PANTHER" id="PTHR32011">
    <property type="entry name" value="OS08G0472400 PROTEIN"/>
    <property type="match status" value="1"/>
</dbReference>
<name>A0A6L5GAP3_9ACTN</name>
<dbReference type="PANTHER" id="PTHR32011:SF2">
    <property type="entry name" value="OS08G0472400 PROTEIN"/>
    <property type="match status" value="1"/>
</dbReference>
<reference evidence="1 2" key="1">
    <citation type="submission" date="2019-10" db="EMBL/GenBank/DDBJ databases">
        <title>Glycomyces albidus sp. nov., a novel actinomycete isolated from rhizosphere soil of wheat (Triticum aestivum L.).</title>
        <authorList>
            <person name="Qian L."/>
        </authorList>
    </citation>
    <scope>NUCLEOTIDE SEQUENCE [LARGE SCALE GENOMIC DNA]</scope>
    <source>
        <strain evidence="1 2">NEAU-7082</strain>
    </source>
</reference>
<dbReference type="RefSeq" id="WP_153025882.1">
    <property type="nucleotide sequence ID" value="NZ_WIAO01000016.1"/>
</dbReference>
<organism evidence="1 2">
    <name type="scientific">Glycomyces albidus</name>
    <dbReference type="NCBI Taxonomy" id="2656774"/>
    <lineage>
        <taxon>Bacteria</taxon>
        <taxon>Bacillati</taxon>
        <taxon>Actinomycetota</taxon>
        <taxon>Actinomycetes</taxon>
        <taxon>Glycomycetales</taxon>
        <taxon>Glycomycetaceae</taxon>
        <taxon>Glycomyces</taxon>
    </lineage>
</organism>
<gene>
    <name evidence="1" type="ORF">GFD30_14260</name>
</gene>
<sequence length="197" mass="21825">MTAGRLAARIGREAARALVAADACRIDPGLTEAELARIESTFGFEFSDDHRSFLAAGLPLDAEHSRGWPDWRGGDPEHLRARLDRPVDGVLFQVGHGTFWHPDWGPRPESTPDALAAARARLDRVPRMVPVFSHRYLPAGRGNWGHPVLSMHGTDIIVYGDDLPDYVRREFDVRRGFGAPDPGAAERVIGFWRDLVG</sequence>
<dbReference type="AlphaFoldDB" id="A0A6L5GAP3"/>
<dbReference type="Proteomes" id="UP000477750">
    <property type="component" value="Unassembled WGS sequence"/>
</dbReference>
<evidence type="ECO:0000313" key="1">
    <source>
        <dbReference type="EMBL" id="MQM26724.1"/>
    </source>
</evidence>
<accession>A0A6L5GAP3</accession>
<comment type="caution">
    <text evidence="1">The sequence shown here is derived from an EMBL/GenBank/DDBJ whole genome shotgun (WGS) entry which is preliminary data.</text>
</comment>
<dbReference type="EMBL" id="WIAO01000016">
    <property type="protein sequence ID" value="MQM26724.1"/>
    <property type="molecule type" value="Genomic_DNA"/>
</dbReference>
<protein>
    <recommendedName>
        <fullName evidence="3">SMI1/KNR4 family protein</fullName>
    </recommendedName>
</protein>
<proteinExistence type="predicted"/>